<keyword evidence="3" id="KW-0813">Transport</keyword>
<dbReference type="PANTHER" id="PTHR30365">
    <property type="entry name" value="CYTOCHROME D UBIQUINOL OXIDASE"/>
    <property type="match status" value="1"/>
</dbReference>
<comment type="subcellular location">
    <subcellularLocation>
        <location evidence="1">Cell membrane</location>
        <topology evidence="1">Multi-pass membrane protein</topology>
    </subcellularLocation>
</comment>
<keyword evidence="9 13" id="KW-1133">Transmembrane helix</keyword>
<dbReference type="GO" id="GO:0070069">
    <property type="term" value="C:cytochrome complex"/>
    <property type="evidence" value="ECO:0007669"/>
    <property type="project" value="InterPro"/>
</dbReference>
<dbReference type="GO" id="GO:0019646">
    <property type="term" value="P:aerobic electron transport chain"/>
    <property type="evidence" value="ECO:0007669"/>
    <property type="project" value="InterPro"/>
</dbReference>
<dbReference type="PANTHER" id="PTHR30365:SF14">
    <property type="entry name" value="CYTOCHROME BD MENAQUINOL OXIDASE SUBUNIT I-RELATED"/>
    <property type="match status" value="1"/>
</dbReference>
<keyword evidence="7" id="KW-0479">Metal-binding</keyword>
<keyword evidence="8" id="KW-0249">Electron transport</keyword>
<dbReference type="Pfam" id="PF01654">
    <property type="entry name" value="Cyt_bd_oxida_I"/>
    <property type="match status" value="1"/>
</dbReference>
<comment type="similarity">
    <text evidence="2">Belongs to the cytochrome ubiquinol oxidase subunit 1 family.</text>
</comment>
<dbReference type="GO" id="GO:0016682">
    <property type="term" value="F:oxidoreductase activity, acting on diphenols and related substances as donors, oxygen as acceptor"/>
    <property type="evidence" value="ECO:0007669"/>
    <property type="project" value="TreeGrafter"/>
</dbReference>
<gene>
    <name evidence="14" type="primary">cydA_1</name>
    <name evidence="14" type="ORF">NCTC9645_00520</name>
</gene>
<feature type="region of interest" description="Disordered" evidence="12">
    <location>
        <begin position="115"/>
        <end position="140"/>
    </location>
</feature>
<evidence type="ECO:0000256" key="7">
    <source>
        <dbReference type="ARBA" id="ARBA00022723"/>
    </source>
</evidence>
<proteinExistence type="inferred from homology"/>
<dbReference type="InterPro" id="IPR002585">
    <property type="entry name" value="Cyt-d_ubiquinol_oxidase_su_1"/>
</dbReference>
<evidence type="ECO:0000256" key="9">
    <source>
        <dbReference type="ARBA" id="ARBA00022989"/>
    </source>
</evidence>
<name>A0A2X3EGL5_KLEPN</name>
<evidence type="ECO:0000256" key="6">
    <source>
        <dbReference type="ARBA" id="ARBA00022692"/>
    </source>
</evidence>
<accession>A0A2X3EGL5</accession>
<dbReference type="GO" id="GO:0020037">
    <property type="term" value="F:heme binding"/>
    <property type="evidence" value="ECO:0007669"/>
    <property type="project" value="TreeGrafter"/>
</dbReference>
<dbReference type="GO" id="GO:0046872">
    <property type="term" value="F:metal ion binding"/>
    <property type="evidence" value="ECO:0007669"/>
    <property type="project" value="UniProtKB-KW"/>
</dbReference>
<evidence type="ECO:0000313" key="15">
    <source>
        <dbReference type="Proteomes" id="UP000250675"/>
    </source>
</evidence>
<dbReference type="Proteomes" id="UP000250675">
    <property type="component" value="Unassembled WGS sequence"/>
</dbReference>
<evidence type="ECO:0000256" key="4">
    <source>
        <dbReference type="ARBA" id="ARBA00022475"/>
    </source>
</evidence>
<keyword evidence="10" id="KW-0408">Iron</keyword>
<evidence type="ECO:0000256" key="13">
    <source>
        <dbReference type="SAM" id="Phobius"/>
    </source>
</evidence>
<evidence type="ECO:0000256" key="12">
    <source>
        <dbReference type="SAM" id="MobiDB-lite"/>
    </source>
</evidence>
<evidence type="ECO:0000256" key="10">
    <source>
        <dbReference type="ARBA" id="ARBA00023004"/>
    </source>
</evidence>
<feature type="transmembrane region" description="Helical" evidence="13">
    <location>
        <begin position="6"/>
        <end position="20"/>
    </location>
</feature>
<protein>
    <submittedName>
        <fullName evidence="14">Cytochrome oxidase bd-II, subunit I</fullName>
        <ecNumber evidence="14">1.10.3.-</ecNumber>
    </submittedName>
</protein>
<evidence type="ECO:0000256" key="1">
    <source>
        <dbReference type="ARBA" id="ARBA00004651"/>
    </source>
</evidence>
<dbReference type="AlphaFoldDB" id="A0A2X3EGL5"/>
<keyword evidence="5" id="KW-0349">Heme</keyword>
<evidence type="ECO:0000256" key="3">
    <source>
        <dbReference type="ARBA" id="ARBA00022448"/>
    </source>
</evidence>
<sequence length="140" mass="15583">MVGMGVLMIALGICSAWLRYRRRLYHSRPFQWFALCMGPAGLIALVAGWVTTEMGRQPWVIYGLLRTRDAVSLHSTLQMAISLLVFIVVYCAVFGVGYYYIFRLIKKGPQPVTELTSQTAGTPARPLSAAEPVRDEENAS</sequence>
<dbReference type="GO" id="GO:0009055">
    <property type="term" value="F:electron transfer activity"/>
    <property type="evidence" value="ECO:0007669"/>
    <property type="project" value="InterPro"/>
</dbReference>
<organism evidence="14 15">
    <name type="scientific">Klebsiella pneumoniae</name>
    <dbReference type="NCBI Taxonomy" id="573"/>
    <lineage>
        <taxon>Bacteria</taxon>
        <taxon>Pseudomonadati</taxon>
        <taxon>Pseudomonadota</taxon>
        <taxon>Gammaproteobacteria</taxon>
        <taxon>Enterobacterales</taxon>
        <taxon>Enterobacteriaceae</taxon>
        <taxon>Klebsiella/Raoultella group</taxon>
        <taxon>Klebsiella</taxon>
        <taxon>Klebsiella pneumoniae complex</taxon>
    </lineage>
</organism>
<evidence type="ECO:0000256" key="2">
    <source>
        <dbReference type="ARBA" id="ARBA00009819"/>
    </source>
</evidence>
<keyword evidence="6 13" id="KW-0812">Transmembrane</keyword>
<feature type="transmembrane region" description="Helical" evidence="13">
    <location>
        <begin position="79"/>
        <end position="101"/>
    </location>
</feature>
<evidence type="ECO:0000256" key="11">
    <source>
        <dbReference type="ARBA" id="ARBA00023136"/>
    </source>
</evidence>
<reference evidence="14 15" key="1">
    <citation type="submission" date="2018-06" db="EMBL/GenBank/DDBJ databases">
        <authorList>
            <consortium name="Pathogen Informatics"/>
            <person name="Doyle S."/>
        </authorList>
    </citation>
    <scope>NUCLEOTIDE SEQUENCE [LARGE SCALE GENOMIC DNA]</scope>
    <source>
        <strain evidence="14 15">NCTC9645</strain>
    </source>
</reference>
<evidence type="ECO:0000313" key="14">
    <source>
        <dbReference type="EMBL" id="SQC11149.1"/>
    </source>
</evidence>
<keyword evidence="11 13" id="KW-0472">Membrane</keyword>
<dbReference type="EMBL" id="UASO01000003">
    <property type="protein sequence ID" value="SQC11149.1"/>
    <property type="molecule type" value="Genomic_DNA"/>
</dbReference>
<dbReference type="GO" id="GO:0005886">
    <property type="term" value="C:plasma membrane"/>
    <property type="evidence" value="ECO:0007669"/>
    <property type="project" value="UniProtKB-SubCell"/>
</dbReference>
<evidence type="ECO:0000256" key="8">
    <source>
        <dbReference type="ARBA" id="ARBA00022982"/>
    </source>
</evidence>
<dbReference type="EC" id="1.10.3.-" evidence="14"/>
<keyword evidence="4" id="KW-1003">Cell membrane</keyword>
<feature type="transmembrane region" description="Helical" evidence="13">
    <location>
        <begin position="32"/>
        <end position="50"/>
    </location>
</feature>
<keyword evidence="14" id="KW-0560">Oxidoreductase</keyword>
<evidence type="ECO:0000256" key="5">
    <source>
        <dbReference type="ARBA" id="ARBA00022617"/>
    </source>
</evidence>